<evidence type="ECO:0008006" key="4">
    <source>
        <dbReference type="Google" id="ProtNLM"/>
    </source>
</evidence>
<keyword evidence="1" id="KW-1133">Transmembrane helix</keyword>
<dbReference type="Proteomes" id="UP000291933">
    <property type="component" value="Unassembled WGS sequence"/>
</dbReference>
<dbReference type="Pfam" id="PF03729">
    <property type="entry name" value="DUF308"/>
    <property type="match status" value="1"/>
</dbReference>
<organism evidence="2 3">
    <name type="scientific">Propioniciclava tarda</name>
    <dbReference type="NCBI Taxonomy" id="433330"/>
    <lineage>
        <taxon>Bacteria</taxon>
        <taxon>Bacillati</taxon>
        <taxon>Actinomycetota</taxon>
        <taxon>Actinomycetes</taxon>
        <taxon>Propionibacteriales</taxon>
        <taxon>Propionibacteriaceae</taxon>
        <taxon>Propioniciclava</taxon>
    </lineage>
</organism>
<sequence length="178" mass="17957">MTTRRQSSLSPSATDVLLGLLLVAAGLVLLGGIYLKAIPSMAALSAFVGVAGLVGIAGAVVGRTSPGFFSEVVSGALLTVLGLVFIRFPDSPVATLQLVAGAFFAVNGIIRLASATEYPSLRGLMLVSGAGSLALAAAVFSDAVKPGFLALGTLIAVELLIDGISALVIGRQQHPSRR</sequence>
<feature type="transmembrane region" description="Helical" evidence="1">
    <location>
        <begin position="124"/>
        <end position="141"/>
    </location>
</feature>
<dbReference type="PANTHER" id="PTHR34989:SF1">
    <property type="entry name" value="PROTEIN HDED"/>
    <property type="match status" value="1"/>
</dbReference>
<gene>
    <name evidence="2" type="ORF">ET996_06215</name>
</gene>
<keyword evidence="1" id="KW-0472">Membrane</keyword>
<feature type="transmembrane region" description="Helical" evidence="1">
    <location>
        <begin position="68"/>
        <end position="88"/>
    </location>
</feature>
<feature type="transmembrane region" description="Helical" evidence="1">
    <location>
        <begin position="12"/>
        <end position="35"/>
    </location>
</feature>
<protein>
    <recommendedName>
        <fullName evidence="4">DUF308 domain-containing protein</fullName>
    </recommendedName>
</protein>
<evidence type="ECO:0000313" key="3">
    <source>
        <dbReference type="Proteomes" id="UP000291933"/>
    </source>
</evidence>
<evidence type="ECO:0000256" key="1">
    <source>
        <dbReference type="SAM" id="Phobius"/>
    </source>
</evidence>
<keyword evidence="3" id="KW-1185">Reference proteome</keyword>
<evidence type="ECO:0000313" key="2">
    <source>
        <dbReference type="EMBL" id="TBT95397.1"/>
    </source>
</evidence>
<dbReference type="InterPro" id="IPR005325">
    <property type="entry name" value="DUF308_memb"/>
</dbReference>
<proteinExistence type="predicted"/>
<comment type="caution">
    <text evidence="2">The sequence shown here is derived from an EMBL/GenBank/DDBJ whole genome shotgun (WGS) entry which is preliminary data.</text>
</comment>
<dbReference type="EMBL" id="SDMR01000005">
    <property type="protein sequence ID" value="TBT95397.1"/>
    <property type="molecule type" value="Genomic_DNA"/>
</dbReference>
<accession>A0A4Q9KLJ4</accession>
<dbReference type="InterPro" id="IPR052712">
    <property type="entry name" value="Acid_resist_chaperone_HdeD"/>
</dbReference>
<feature type="transmembrane region" description="Helical" evidence="1">
    <location>
        <begin position="147"/>
        <end position="169"/>
    </location>
</feature>
<name>A0A4Q9KLJ4_PROTD</name>
<dbReference type="GO" id="GO:0005886">
    <property type="term" value="C:plasma membrane"/>
    <property type="evidence" value="ECO:0007669"/>
    <property type="project" value="TreeGrafter"/>
</dbReference>
<keyword evidence="1" id="KW-0812">Transmembrane</keyword>
<reference evidence="2 3" key="1">
    <citation type="submission" date="2019-01" db="EMBL/GenBank/DDBJ databases">
        <title>Lactibacter flavus gen. nov., sp. nov., a novel bacterium of the family Propionibacteriaceae isolated from raw milk and dairy products.</title>
        <authorList>
            <person name="Huptas C."/>
            <person name="Wenning M."/>
            <person name="Breitenwieser F."/>
            <person name="Doll E."/>
            <person name="Von Neubeck M."/>
            <person name="Busse H.-J."/>
            <person name="Scherer S."/>
        </authorList>
    </citation>
    <scope>NUCLEOTIDE SEQUENCE [LARGE SCALE GENOMIC DNA]</scope>
    <source>
        <strain evidence="2 3">DSM 22130</strain>
    </source>
</reference>
<dbReference type="RefSeq" id="WP_131171693.1">
    <property type="nucleotide sequence ID" value="NZ_FXTL01000019.1"/>
</dbReference>
<dbReference type="PANTHER" id="PTHR34989">
    <property type="entry name" value="PROTEIN HDED"/>
    <property type="match status" value="1"/>
</dbReference>
<feature type="transmembrane region" description="Helical" evidence="1">
    <location>
        <begin position="94"/>
        <end position="112"/>
    </location>
</feature>
<feature type="transmembrane region" description="Helical" evidence="1">
    <location>
        <begin position="41"/>
        <end position="61"/>
    </location>
</feature>
<dbReference type="AlphaFoldDB" id="A0A4Q9KLJ4"/>